<sequence length="63" mass="6890">MSTTASKKEEISTREKSTSSIKEKTNNISTNISDPKFVKRSSTKELHFSVTTTLSIAVSVILA</sequence>
<evidence type="ECO:0000313" key="3">
    <source>
        <dbReference type="Proteomes" id="UP000596742"/>
    </source>
</evidence>
<dbReference type="Proteomes" id="UP000596742">
    <property type="component" value="Unassembled WGS sequence"/>
</dbReference>
<organism evidence="2 3">
    <name type="scientific">Mytilus galloprovincialis</name>
    <name type="common">Mediterranean mussel</name>
    <dbReference type="NCBI Taxonomy" id="29158"/>
    <lineage>
        <taxon>Eukaryota</taxon>
        <taxon>Metazoa</taxon>
        <taxon>Spiralia</taxon>
        <taxon>Lophotrochozoa</taxon>
        <taxon>Mollusca</taxon>
        <taxon>Bivalvia</taxon>
        <taxon>Autobranchia</taxon>
        <taxon>Pteriomorphia</taxon>
        <taxon>Mytilida</taxon>
        <taxon>Mytiloidea</taxon>
        <taxon>Mytilidae</taxon>
        <taxon>Mytilinae</taxon>
        <taxon>Mytilus</taxon>
    </lineage>
</organism>
<reference evidence="2" key="1">
    <citation type="submission" date="2018-11" db="EMBL/GenBank/DDBJ databases">
        <authorList>
            <person name="Alioto T."/>
            <person name="Alioto T."/>
        </authorList>
    </citation>
    <scope>NUCLEOTIDE SEQUENCE</scope>
</reference>
<keyword evidence="3" id="KW-1185">Reference proteome</keyword>
<feature type="region of interest" description="Disordered" evidence="1">
    <location>
        <begin position="1"/>
        <end position="33"/>
    </location>
</feature>
<gene>
    <name evidence="2" type="ORF">MGAL_10B087361</name>
</gene>
<name>A0A8B6HFI0_MYTGA</name>
<evidence type="ECO:0000313" key="2">
    <source>
        <dbReference type="EMBL" id="VDI78487.1"/>
    </source>
</evidence>
<dbReference type="EMBL" id="UYJE01009971">
    <property type="protein sequence ID" value="VDI78487.1"/>
    <property type="molecule type" value="Genomic_DNA"/>
</dbReference>
<accession>A0A8B6HFI0</accession>
<feature type="non-terminal residue" evidence="2">
    <location>
        <position position="63"/>
    </location>
</feature>
<protein>
    <submittedName>
        <fullName evidence="2">Uncharacterized protein</fullName>
    </submittedName>
</protein>
<evidence type="ECO:0000256" key="1">
    <source>
        <dbReference type="SAM" id="MobiDB-lite"/>
    </source>
</evidence>
<dbReference type="AlphaFoldDB" id="A0A8B6HFI0"/>
<comment type="caution">
    <text evidence="2">The sequence shown here is derived from an EMBL/GenBank/DDBJ whole genome shotgun (WGS) entry which is preliminary data.</text>
</comment>
<feature type="compositionally biased region" description="Basic and acidic residues" evidence="1">
    <location>
        <begin position="1"/>
        <end position="25"/>
    </location>
</feature>
<proteinExistence type="predicted"/>
<dbReference type="OrthoDB" id="6213411at2759"/>